<proteinExistence type="predicted"/>
<comment type="catalytic activity">
    <reaction evidence="1">
        <text>Hydrolysis of terminal non-reducing alpha-L-rhamnose residues in alpha-L-rhamnosides.</text>
        <dbReference type="EC" id="3.2.1.40"/>
    </reaction>
</comment>
<dbReference type="GO" id="GO:0030596">
    <property type="term" value="F:alpha-L-rhamnosidase activity"/>
    <property type="evidence" value="ECO:0007669"/>
    <property type="project" value="UniProtKB-EC"/>
</dbReference>
<dbReference type="InterPro" id="IPR035398">
    <property type="entry name" value="Bac_rhamnosid_C"/>
</dbReference>
<dbReference type="Gene3D" id="3.30.70.100">
    <property type="match status" value="1"/>
</dbReference>
<dbReference type="InterPro" id="IPR013737">
    <property type="entry name" value="Bac_rhamnosid_N"/>
</dbReference>
<evidence type="ECO:0000256" key="1">
    <source>
        <dbReference type="ARBA" id="ARBA00001445"/>
    </source>
</evidence>
<evidence type="ECO:0000256" key="2">
    <source>
        <dbReference type="ARBA" id="ARBA00012652"/>
    </source>
</evidence>
<accession>A0A5J4T173</accession>
<dbReference type="Pfam" id="PF05336">
    <property type="entry name" value="rhaM"/>
    <property type="match status" value="1"/>
</dbReference>
<dbReference type="InterPro" id="IPR008000">
    <property type="entry name" value="Rham/fucose_mutarotase"/>
</dbReference>
<dbReference type="InterPro" id="IPR035396">
    <property type="entry name" value="Bac_rhamnosid6H"/>
</dbReference>
<evidence type="ECO:0000313" key="10">
    <source>
        <dbReference type="EMBL" id="KAA6352239.1"/>
    </source>
</evidence>
<dbReference type="Gene3D" id="2.120.10.10">
    <property type="match status" value="1"/>
</dbReference>
<gene>
    <name evidence="10" type="ORF">EZS27_000421</name>
</gene>
<dbReference type="Pfam" id="PF01261">
    <property type="entry name" value="AP_endonuc_2"/>
    <property type="match status" value="1"/>
</dbReference>
<dbReference type="PANTHER" id="PTHR33307:SF6">
    <property type="entry name" value="ALPHA-RHAMNOSIDASE (EUROFUNG)-RELATED"/>
    <property type="match status" value="1"/>
</dbReference>
<keyword evidence="3" id="KW-0378">Hydrolase</keyword>
<feature type="domain" description="Sialidase" evidence="7">
    <location>
        <begin position="845"/>
        <end position="1122"/>
    </location>
</feature>
<dbReference type="Pfam" id="PF08531">
    <property type="entry name" value="Bac_rhamnosid_N"/>
    <property type="match status" value="1"/>
</dbReference>
<feature type="domain" description="Xylose isomerase-like TIM barrel" evidence="4">
    <location>
        <begin position="1186"/>
        <end position="1425"/>
    </location>
</feature>
<dbReference type="InterPro" id="IPR016007">
    <property type="entry name" value="Alpha_rhamnosid"/>
</dbReference>
<evidence type="ECO:0000259" key="4">
    <source>
        <dbReference type="Pfam" id="PF01261"/>
    </source>
</evidence>
<dbReference type="InterPro" id="IPR036278">
    <property type="entry name" value="Sialidase_sf"/>
</dbReference>
<dbReference type="Gene3D" id="2.60.120.260">
    <property type="entry name" value="Galactose-binding domain-like"/>
    <property type="match status" value="2"/>
</dbReference>
<dbReference type="InterPro" id="IPR013022">
    <property type="entry name" value="Xyl_isomerase-like_TIM-brl"/>
</dbReference>
<evidence type="ECO:0000259" key="5">
    <source>
        <dbReference type="Pfam" id="PF05592"/>
    </source>
</evidence>
<dbReference type="SUPFAM" id="SSF50939">
    <property type="entry name" value="Sialidases"/>
    <property type="match status" value="1"/>
</dbReference>
<dbReference type="Pfam" id="PF05592">
    <property type="entry name" value="Bac_rhamnosid"/>
    <property type="match status" value="1"/>
</dbReference>
<reference evidence="10" key="1">
    <citation type="submission" date="2019-03" db="EMBL/GenBank/DDBJ databases">
        <title>Single cell metagenomics reveals metabolic interactions within the superorganism composed of flagellate Streblomastix strix and complex community of Bacteroidetes bacteria on its surface.</title>
        <authorList>
            <person name="Treitli S.C."/>
            <person name="Kolisko M."/>
            <person name="Husnik F."/>
            <person name="Keeling P."/>
            <person name="Hampl V."/>
        </authorList>
    </citation>
    <scope>NUCLEOTIDE SEQUENCE</scope>
    <source>
        <strain evidence="10">STM</strain>
    </source>
</reference>
<dbReference type="InterPro" id="IPR036237">
    <property type="entry name" value="Xyl_isomerase-like_sf"/>
</dbReference>
<feature type="domain" description="Alpha-L-rhamnosidase concanavalin-like" evidence="5">
    <location>
        <begin position="246"/>
        <end position="345"/>
    </location>
</feature>
<dbReference type="GO" id="GO:0016857">
    <property type="term" value="F:racemase and epimerase activity, acting on carbohydrates and derivatives"/>
    <property type="evidence" value="ECO:0007669"/>
    <property type="project" value="InterPro"/>
</dbReference>
<feature type="domain" description="Bacterial alpha-L-rhamnosidase N-terminal" evidence="6">
    <location>
        <begin position="64"/>
        <end position="236"/>
    </location>
</feature>
<dbReference type="EC" id="3.2.1.40" evidence="2"/>
<dbReference type="Gene3D" id="1.50.10.10">
    <property type="match status" value="1"/>
</dbReference>
<evidence type="ECO:0000259" key="7">
    <source>
        <dbReference type="Pfam" id="PF13088"/>
    </source>
</evidence>
<evidence type="ECO:0000259" key="8">
    <source>
        <dbReference type="Pfam" id="PF17389"/>
    </source>
</evidence>
<dbReference type="InterPro" id="IPR008902">
    <property type="entry name" value="Rhamnosid_concanavalin"/>
</dbReference>
<evidence type="ECO:0000259" key="6">
    <source>
        <dbReference type="Pfam" id="PF08531"/>
    </source>
</evidence>
<dbReference type="SUPFAM" id="SSF51658">
    <property type="entry name" value="Xylose isomerase-like"/>
    <property type="match status" value="1"/>
</dbReference>
<dbReference type="Pfam" id="PF17390">
    <property type="entry name" value="Bac_rhamnosid_C"/>
    <property type="match status" value="1"/>
</dbReference>
<dbReference type="Gene3D" id="2.60.420.10">
    <property type="entry name" value="Maltose phosphorylase, domain 3"/>
    <property type="match status" value="1"/>
</dbReference>
<dbReference type="SUPFAM" id="SSF48208">
    <property type="entry name" value="Six-hairpin glycosidases"/>
    <property type="match status" value="1"/>
</dbReference>
<feature type="domain" description="Alpha-L-rhamnosidase C-terminal" evidence="9">
    <location>
        <begin position="698"/>
        <end position="766"/>
    </location>
</feature>
<sequence>MKKIFTLLLLTFLLFNSAFSVESLNDKDWKAQWIGLDKAFLWDVENSHSQLSARYFRKEFTSGKTVQSAKVYIVGLGLYELYVNGEKIGNHVLSPTPTDYTKTVKYNILDVTKNIVSGKNALGVILGTGHFYNNRQNTKPQKHKNFGYPKMLFQLEIEYTDGSTQTIISDDTWKVTSDGPIRSTNDYDGEIYDATKELGGWNKVGYKEAKWMKVESVAAPEGKISEQTNPNMKIMQIIEPKSITHIATDTFILDMGQNMTGWMELKTQGKRGKKIMLRFAEILDTNGRLKTVNLRSAMQADVYTLKGTGIEIWEPRFVTHGFRYVEVSGYPVKPTLNDFRGKVVYDEMETIGSFESSNPLLNQIHKNAWWGISGNYKGIPLDCPQRDERQPWLGDHTTGCFGESFLFDNEKFYTKWLDDIHDSQKEDGQISDICPPYYMTYYSDNMTWPGAYLFVAEMIYEQFGNPAPIVKHYPYMKKWLTYMKDKYMTPEFIVTKDKYGDWCVPPESEELIHSNDPARKTDGELIATAYYCKLMGLMSRFAVIAGHKEDIENYTLLAQNIRKGFNDKFYNPATGQYSNNTVTANLLPLAFDLAEPQNEDRVFQNMIDRIVRDKLHISTGVIGTQWLMRELTKRGRADVAYTIATQKDYPSWGYMVDKGATTIWELWNGDTASPKMNSHNHVMLLGDLITWMYEDLAGIKTHPTHTGFQWLWMKPHPTESLTFVKASHKTPYGWVKSDWSLKDNLFTWKLTIPANTRANILLPALSVDAILENGRPVREVEGLKYVRIQEERVNLEIGAGEYTFTCSYGKAQSRWNAGVLTDEFINKNASYPESHSATVAETKEGNIIAAWFGGTKERNPDVCIWTSLLIDGKWTQAQNVANGIVNDTLRYACWNPVLYQIPNGELQLYYKVGPNVAGWKGKVITSNDGGLTWSAPQNLPEGFLGPIKNKPVLLKNGTLISPSSTEKDGWKVHFEVSKDFGKTWEKTGPINDGKDLNAIQPTILTYKDGRLQILCRTKERAIAESWSSDNGKTWSPLTKSILPNNNSGIDGVTLQDGRQLLVYNHVLPNDTLKNGKGARTPLNVAVLEDGKIGYATLILEDSPIGQYSYPSVIQSSDGMVHIVYTWRRKAIKHIAIDPNQLILSKIENGKWPSAKESSEVQIVNNHRYKVAACDWMMLKRQKIGAIELAREIGYDGLEIDLGGLGTRVSFDNKLLDKKTRDSFIAECNRLGIQFSSLAMSAFYGQSFAKRDNYEQLIDECISTMQAMGIKVAFLPMGNQSDIVKEPELYAVVLNRLKVVAKKAEEAGVIIGIETTLPAKEEAKLLDKIHSPAIKSYVNFSSILKRKGDIIKELKTLGKNRIAQIHVSNTDGFWIENDPALNMLAVKTTLDEMDWSGWLVVERSRDVKDVHNVKKNYGANAKYLKTIFGTSKAMKTTSSIIEIVGNKGVFAGELEQFCQSHHLDASVYQWNNHTVLYGTFSDLSETEKQIAATYPDAVVKTYAQPFYVFDRRNCEDKTTVERWSHTVMTANLVADSTMQQEYMNYHATQAGKFPEVANGFCHANFQQVLVFRNGQQLMLVISIPEGENLDELNPKTTENNPRVDDWNTIMATYQEGIEGTMPEETWVVLSPVIARTKSEVIQKDNI</sequence>
<dbReference type="CDD" id="cd15482">
    <property type="entry name" value="Sialidase_non-viral"/>
    <property type="match status" value="1"/>
</dbReference>
<dbReference type="InterPro" id="IPR012341">
    <property type="entry name" value="6hp_glycosidase-like_sf"/>
</dbReference>
<evidence type="ECO:0000259" key="9">
    <source>
        <dbReference type="Pfam" id="PF17390"/>
    </source>
</evidence>
<dbReference type="GO" id="GO:0005975">
    <property type="term" value="P:carbohydrate metabolic process"/>
    <property type="evidence" value="ECO:0007669"/>
    <property type="project" value="InterPro"/>
</dbReference>
<evidence type="ECO:0000256" key="3">
    <source>
        <dbReference type="ARBA" id="ARBA00022801"/>
    </source>
</evidence>
<comment type="caution">
    <text evidence="10">The sequence shown here is derived from an EMBL/GenBank/DDBJ whole genome shotgun (WGS) entry which is preliminary data.</text>
</comment>
<dbReference type="Pfam" id="PF13088">
    <property type="entry name" value="BNR_2"/>
    <property type="match status" value="1"/>
</dbReference>
<protein>
    <recommendedName>
        <fullName evidence="2">alpha-L-rhamnosidase</fullName>
        <ecNumber evidence="2">3.2.1.40</ecNumber>
    </recommendedName>
</protein>
<dbReference type="EMBL" id="SNRY01000004">
    <property type="protein sequence ID" value="KAA6352239.1"/>
    <property type="molecule type" value="Genomic_DNA"/>
</dbReference>
<dbReference type="Pfam" id="PF17389">
    <property type="entry name" value="Bac_rhamnosid6H"/>
    <property type="match status" value="1"/>
</dbReference>
<feature type="domain" description="Alpha-L-rhamnosidase six-hairpin glycosidase" evidence="8">
    <location>
        <begin position="350"/>
        <end position="695"/>
    </location>
</feature>
<dbReference type="InterPro" id="IPR008928">
    <property type="entry name" value="6-hairpin_glycosidase_sf"/>
</dbReference>
<dbReference type="Gene3D" id="3.20.20.150">
    <property type="entry name" value="Divalent-metal-dependent TIM barrel enzymes"/>
    <property type="match status" value="1"/>
</dbReference>
<dbReference type="PANTHER" id="PTHR33307">
    <property type="entry name" value="ALPHA-RHAMNOSIDASE (EUROFUNG)"/>
    <property type="match status" value="1"/>
</dbReference>
<dbReference type="InterPro" id="IPR011040">
    <property type="entry name" value="Sialidase"/>
</dbReference>
<organism evidence="10">
    <name type="scientific">termite gut metagenome</name>
    <dbReference type="NCBI Taxonomy" id="433724"/>
    <lineage>
        <taxon>unclassified sequences</taxon>
        <taxon>metagenomes</taxon>
        <taxon>organismal metagenomes</taxon>
    </lineage>
</organism>
<name>A0A5J4T173_9ZZZZ</name>